<comment type="caution">
    <text evidence="2">The sequence shown here is derived from an EMBL/GenBank/DDBJ whole genome shotgun (WGS) entry which is preliminary data.</text>
</comment>
<dbReference type="AlphaFoldDB" id="A0A5V0BEE7"/>
<evidence type="ECO:0000256" key="1">
    <source>
        <dbReference type="SAM" id="MobiDB-lite"/>
    </source>
</evidence>
<organism evidence="2">
    <name type="scientific">Salmonella enteritidis</name>
    <dbReference type="NCBI Taxonomy" id="149539"/>
    <lineage>
        <taxon>Bacteria</taxon>
        <taxon>Pseudomonadati</taxon>
        <taxon>Pseudomonadota</taxon>
        <taxon>Gammaproteobacteria</taxon>
        <taxon>Enterobacterales</taxon>
        <taxon>Enterobacteriaceae</taxon>
        <taxon>Salmonella</taxon>
    </lineage>
</organism>
<evidence type="ECO:0000313" key="2">
    <source>
        <dbReference type="EMBL" id="EBS5460913.1"/>
    </source>
</evidence>
<feature type="region of interest" description="Disordered" evidence="1">
    <location>
        <begin position="66"/>
        <end position="88"/>
    </location>
</feature>
<gene>
    <name evidence="2" type="ORF">DUU06_25565</name>
</gene>
<reference evidence="2" key="1">
    <citation type="submission" date="2018-07" db="EMBL/GenBank/DDBJ databases">
        <authorList>
            <person name="Ashton P.M."/>
            <person name="Dallman T."/>
            <person name="Nair S."/>
            <person name="De Pinna E."/>
            <person name="Peters T."/>
            <person name="Grant K."/>
        </authorList>
    </citation>
    <scope>NUCLEOTIDE SEQUENCE</scope>
    <source>
        <strain evidence="2">245081</strain>
    </source>
</reference>
<accession>A0A5V0BEE7</accession>
<dbReference type="EMBL" id="AAGVVM010000093">
    <property type="protein sequence ID" value="EBS5460913.1"/>
    <property type="molecule type" value="Genomic_DNA"/>
</dbReference>
<feature type="compositionally biased region" description="Polar residues" evidence="1">
    <location>
        <begin position="66"/>
        <end position="80"/>
    </location>
</feature>
<sequence length="88" mass="9221">MGLNPKLPGGEGIRDEGMVSISSPGKHRNAKEAKAAVRLQPKGTRAGMPSHRWGIMSVISPVLTGGQSPQVTGTERGNSVQHHKVVSS</sequence>
<name>A0A5V0BEE7_SALEN</name>
<protein>
    <submittedName>
        <fullName evidence="2">Uncharacterized protein</fullName>
    </submittedName>
</protein>
<proteinExistence type="predicted"/>